<feature type="region of interest" description="Disordered" evidence="1">
    <location>
        <begin position="181"/>
        <end position="258"/>
    </location>
</feature>
<keyword evidence="5" id="KW-1185">Reference proteome</keyword>
<keyword evidence="2" id="KW-0812">Transmembrane</keyword>
<dbReference type="Proteomes" id="UP001374579">
    <property type="component" value="Unassembled WGS sequence"/>
</dbReference>
<feature type="signal peptide" evidence="3">
    <location>
        <begin position="1"/>
        <end position="24"/>
    </location>
</feature>
<feature type="transmembrane region" description="Helical" evidence="2">
    <location>
        <begin position="75"/>
        <end position="100"/>
    </location>
</feature>
<gene>
    <name evidence="4" type="ORF">V1264_019820</name>
</gene>
<keyword evidence="3" id="KW-0732">Signal</keyword>
<feature type="compositionally biased region" description="Low complexity" evidence="1">
    <location>
        <begin position="184"/>
        <end position="195"/>
    </location>
</feature>
<evidence type="ECO:0000313" key="4">
    <source>
        <dbReference type="EMBL" id="KAK7101437.1"/>
    </source>
</evidence>
<evidence type="ECO:0000256" key="3">
    <source>
        <dbReference type="SAM" id="SignalP"/>
    </source>
</evidence>
<dbReference type="AlphaFoldDB" id="A0AAN9B9L9"/>
<accession>A0AAN9B9L9</accession>
<organism evidence="4 5">
    <name type="scientific">Littorina saxatilis</name>
    <dbReference type="NCBI Taxonomy" id="31220"/>
    <lineage>
        <taxon>Eukaryota</taxon>
        <taxon>Metazoa</taxon>
        <taxon>Spiralia</taxon>
        <taxon>Lophotrochozoa</taxon>
        <taxon>Mollusca</taxon>
        <taxon>Gastropoda</taxon>
        <taxon>Caenogastropoda</taxon>
        <taxon>Littorinimorpha</taxon>
        <taxon>Littorinoidea</taxon>
        <taxon>Littorinidae</taxon>
        <taxon>Littorina</taxon>
    </lineage>
</organism>
<keyword evidence="2" id="KW-0472">Membrane</keyword>
<evidence type="ECO:0000313" key="5">
    <source>
        <dbReference type="Proteomes" id="UP001374579"/>
    </source>
</evidence>
<keyword evidence="2" id="KW-1133">Transmembrane helix</keyword>
<protein>
    <submittedName>
        <fullName evidence="4">Uncharacterized protein</fullName>
    </submittedName>
</protein>
<sequence>MAVDSLLLSFFGVVLLSLTDVVDGATCHFRKTYYTDNYRDHTFYKYCQYGCCSTGCCSNYSYSSSSSTSTFGTSVAIIVGCVIGAIALIAFIISGICCCIRRRGRPGQVIVTGQPGFNTAAPGVSVIQHSNTNTSAPAPTQPQYNYGMQPMGWTPGNAAFKPYAEPPPAYPGYSNAAYSTPANPGTTPTYPPSSGAESNPAGNNGHSGYASLTTPGGNNEYTSLSQPDSANPGNSQTGGTPGLANAGKNQPPTPGFNL</sequence>
<comment type="caution">
    <text evidence="4">The sequence shown here is derived from an EMBL/GenBank/DDBJ whole genome shotgun (WGS) entry which is preliminary data.</text>
</comment>
<evidence type="ECO:0000256" key="2">
    <source>
        <dbReference type="SAM" id="Phobius"/>
    </source>
</evidence>
<proteinExistence type="predicted"/>
<evidence type="ECO:0000256" key="1">
    <source>
        <dbReference type="SAM" id="MobiDB-lite"/>
    </source>
</evidence>
<name>A0AAN9B9L9_9CAEN</name>
<dbReference type="EMBL" id="JBAMIC010000010">
    <property type="protein sequence ID" value="KAK7101437.1"/>
    <property type="molecule type" value="Genomic_DNA"/>
</dbReference>
<feature type="compositionally biased region" description="Polar residues" evidence="1">
    <location>
        <begin position="196"/>
        <end position="238"/>
    </location>
</feature>
<reference evidence="4 5" key="1">
    <citation type="submission" date="2024-02" db="EMBL/GenBank/DDBJ databases">
        <title>Chromosome-scale genome assembly of the rough periwinkle Littorina saxatilis.</title>
        <authorList>
            <person name="De Jode A."/>
            <person name="Faria R."/>
            <person name="Formenti G."/>
            <person name="Sims Y."/>
            <person name="Smith T.P."/>
            <person name="Tracey A."/>
            <person name="Wood J.M.D."/>
            <person name="Zagrodzka Z.B."/>
            <person name="Johannesson K."/>
            <person name="Butlin R.K."/>
            <person name="Leder E.H."/>
        </authorList>
    </citation>
    <scope>NUCLEOTIDE SEQUENCE [LARGE SCALE GENOMIC DNA]</scope>
    <source>
        <strain evidence="4">Snail1</strain>
        <tissue evidence="4">Muscle</tissue>
    </source>
</reference>
<feature type="chain" id="PRO_5042991444" evidence="3">
    <location>
        <begin position="25"/>
        <end position="258"/>
    </location>
</feature>